<dbReference type="EC" id="4.2.1.17" evidence="1"/>
<keyword evidence="2" id="KW-1185">Reference proteome</keyword>
<dbReference type="STRING" id="2074.BG845_05068"/>
<protein>
    <submittedName>
        <fullName evidence="1">2,3-dehydroadipyl-CoA hydratase</fullName>
        <ecNumber evidence="1">4.2.1.17</ecNumber>
    </submittedName>
</protein>
<dbReference type="PANTHER" id="PTHR11941">
    <property type="entry name" value="ENOYL-COA HYDRATASE-RELATED"/>
    <property type="match status" value="1"/>
</dbReference>
<keyword evidence="1" id="KW-0456">Lyase</keyword>
<dbReference type="GO" id="GO:0004300">
    <property type="term" value="F:enoyl-CoA hydratase activity"/>
    <property type="evidence" value="ECO:0007669"/>
    <property type="project" value="UniProtKB-EC"/>
</dbReference>
<name>A0A1Y2MP17_PSEAH</name>
<proteinExistence type="predicted"/>
<dbReference type="CDD" id="cd06558">
    <property type="entry name" value="crotonase-like"/>
    <property type="match status" value="1"/>
</dbReference>
<dbReference type="AlphaFoldDB" id="A0A1Y2MP17"/>
<gene>
    <name evidence="1" type="primary">paaF_9</name>
    <name evidence="1" type="ORF">BG845_05068</name>
</gene>
<dbReference type="OrthoDB" id="9807606at2"/>
<dbReference type="Proteomes" id="UP000194360">
    <property type="component" value="Unassembled WGS sequence"/>
</dbReference>
<dbReference type="PANTHER" id="PTHR11941:SF124">
    <property type="entry name" value="ENOYL-COA HYDRATASE ECHA13-RELATED"/>
    <property type="match status" value="1"/>
</dbReference>
<comment type="caution">
    <text evidence="1">The sequence shown here is derived from an EMBL/GenBank/DDBJ whole genome shotgun (WGS) entry which is preliminary data.</text>
</comment>
<dbReference type="NCBIfam" id="NF006140">
    <property type="entry name" value="PRK08290.1"/>
    <property type="match status" value="1"/>
</dbReference>
<evidence type="ECO:0000313" key="1">
    <source>
        <dbReference type="EMBL" id="OSY36985.1"/>
    </source>
</evidence>
<dbReference type="Gene3D" id="3.90.226.10">
    <property type="entry name" value="2-enoyl-CoA Hydratase, Chain A, domain 1"/>
    <property type="match status" value="1"/>
</dbReference>
<dbReference type="InterPro" id="IPR029045">
    <property type="entry name" value="ClpP/crotonase-like_dom_sf"/>
</dbReference>
<organism evidence="1 2">
    <name type="scientific">Pseudonocardia autotrophica</name>
    <name type="common">Amycolata autotrophica</name>
    <name type="synonym">Nocardia autotrophica</name>
    <dbReference type="NCBI Taxonomy" id="2074"/>
    <lineage>
        <taxon>Bacteria</taxon>
        <taxon>Bacillati</taxon>
        <taxon>Actinomycetota</taxon>
        <taxon>Actinomycetes</taxon>
        <taxon>Pseudonocardiales</taxon>
        <taxon>Pseudonocardiaceae</taxon>
        <taxon>Pseudonocardia</taxon>
    </lineage>
</organism>
<evidence type="ECO:0000313" key="2">
    <source>
        <dbReference type="Proteomes" id="UP000194360"/>
    </source>
</evidence>
<dbReference type="Pfam" id="PF00378">
    <property type="entry name" value="ECH_1"/>
    <property type="match status" value="1"/>
</dbReference>
<reference evidence="1 2" key="1">
    <citation type="submission" date="2016-09" db="EMBL/GenBank/DDBJ databases">
        <title>Pseudonocardia autotrophica DSM535, a candidate organism with high potential of specific P450 cytochromes.</title>
        <authorList>
            <person name="Grumaz C."/>
            <person name="Vainshtein Y."/>
            <person name="Kirstahler P."/>
            <person name="Sohn K."/>
        </authorList>
    </citation>
    <scope>NUCLEOTIDE SEQUENCE [LARGE SCALE GENOMIC DNA]</scope>
    <source>
        <strain evidence="1 2">DSM 535</strain>
    </source>
</reference>
<dbReference type="SUPFAM" id="SSF52096">
    <property type="entry name" value="ClpP/crotonase"/>
    <property type="match status" value="1"/>
</dbReference>
<dbReference type="GO" id="GO:0006635">
    <property type="term" value="P:fatty acid beta-oxidation"/>
    <property type="evidence" value="ECO:0007669"/>
    <property type="project" value="TreeGrafter"/>
</dbReference>
<sequence>MSAQLVLVDHPEPDIARVTLNRPERRNAQNPALLYELDAALSAAATDRQVKVIVLAANGPDFSAGHDLTEADVPIPGPPVATMEGAFDADGVEGRHAFECEAYLGLCRRWRDLPKPTIAAAQGRSIAGGLMLLWPMDLIVAAESATFSDPVAAFGLNGMEYFTHAWEVGARKAKEMLFTGQPITASDAHRLGMVNHVVSDDRLTEFTLDLARRIAVMPAYALRLAKAGVNGSLAAQGQDVATDSAFALHIAGHANALARHGDIIDPAGIERIRALSRRR</sequence>
<dbReference type="RefSeq" id="WP_085915215.1">
    <property type="nucleotide sequence ID" value="NZ_AP018920.1"/>
</dbReference>
<dbReference type="InterPro" id="IPR001753">
    <property type="entry name" value="Enoyl-CoA_hydra/iso"/>
</dbReference>
<dbReference type="EMBL" id="MIGB01000034">
    <property type="protein sequence ID" value="OSY36985.1"/>
    <property type="molecule type" value="Genomic_DNA"/>
</dbReference>
<accession>A0A1Y2MP17</accession>